<sequence>MARPADSYPMLPAEIGAEVVSHLLYPLFHDFLSRHDDYADWDTFKYFGPPRDAWSAFVQATITTSFYKLEPDIRSLCNLRLVSRYWLTTVNAVWEKHIWWNVEVGSQEKLERVASACSPSSRDVLAFAGNPIKRISIPSIEDALAFERVFTFEYNETEEEILETIDKPISRWDHRYLLSENPFESSRERELIDQIFSRLDGIEALGVSFPVAESDYDNGTEGIATYYDMEVIDLCMAFFQNTLASPSFQYLTDLTLDLPCTYHVGEFAKGLDQQARDRLLHLKIGIKDCTGDVGCRDHLQIRESGEPGERDGDVQRPNTYPFSNVQRQFPNQGCQDAMWDFVASCPNLLSLCIEATQFLDLDRMDWKKSPNSRGLRVLSLDRVWVSVSSVKSLLQPHSTSSAAPALRRINFHEVKMHTEGGNWEDLFVHLREACPDLECSRMHQLTYFTHHDRYEENTTPHENVSDVWSTEETDLEELSSLVETLTKKAGGEEFYPEACRLLG</sequence>
<evidence type="ECO:0000313" key="1">
    <source>
        <dbReference type="EMBL" id="VUC30895.1"/>
    </source>
</evidence>
<proteinExistence type="predicted"/>
<gene>
    <name evidence="1" type="ORF">CLO192961_LOCUS296244</name>
</gene>
<reference evidence="1 2" key="1">
    <citation type="submission" date="2019-06" db="EMBL/GenBank/DDBJ databases">
        <authorList>
            <person name="Broberg M."/>
        </authorList>
    </citation>
    <scope>NUCLEOTIDE SEQUENCE [LARGE SCALE GENOMIC DNA]</scope>
</reference>
<protein>
    <recommendedName>
        <fullName evidence="3">F-box domain-containing protein</fullName>
    </recommendedName>
</protein>
<dbReference type="EMBL" id="CABFNS010000826">
    <property type="protein sequence ID" value="VUC30895.1"/>
    <property type="molecule type" value="Genomic_DNA"/>
</dbReference>
<organism evidence="1 2">
    <name type="scientific">Bionectria ochroleuca</name>
    <name type="common">Gliocladium roseum</name>
    <dbReference type="NCBI Taxonomy" id="29856"/>
    <lineage>
        <taxon>Eukaryota</taxon>
        <taxon>Fungi</taxon>
        <taxon>Dikarya</taxon>
        <taxon>Ascomycota</taxon>
        <taxon>Pezizomycotina</taxon>
        <taxon>Sordariomycetes</taxon>
        <taxon>Hypocreomycetidae</taxon>
        <taxon>Hypocreales</taxon>
        <taxon>Bionectriaceae</taxon>
        <taxon>Clonostachys</taxon>
    </lineage>
</organism>
<evidence type="ECO:0000313" key="2">
    <source>
        <dbReference type="Proteomes" id="UP000766486"/>
    </source>
</evidence>
<name>A0ABY6UJD7_BIOOC</name>
<evidence type="ECO:0008006" key="3">
    <source>
        <dbReference type="Google" id="ProtNLM"/>
    </source>
</evidence>
<keyword evidence="2" id="KW-1185">Reference proteome</keyword>
<accession>A0ABY6UJD7</accession>
<comment type="caution">
    <text evidence="1">The sequence shown here is derived from an EMBL/GenBank/DDBJ whole genome shotgun (WGS) entry which is preliminary data.</text>
</comment>
<dbReference type="Proteomes" id="UP000766486">
    <property type="component" value="Unassembled WGS sequence"/>
</dbReference>